<dbReference type="Proteomes" id="UP000547209">
    <property type="component" value="Unassembled WGS sequence"/>
</dbReference>
<comment type="caution">
    <text evidence="4">The sequence shown here is derived from an EMBL/GenBank/DDBJ whole genome shotgun (WGS) entry which is preliminary data.</text>
</comment>
<dbReference type="EMBL" id="JACJVP010000024">
    <property type="protein sequence ID" value="MBB6672044.1"/>
    <property type="molecule type" value="Genomic_DNA"/>
</dbReference>
<evidence type="ECO:0000256" key="2">
    <source>
        <dbReference type="ARBA" id="ARBA00023163"/>
    </source>
</evidence>
<proteinExistence type="predicted"/>
<evidence type="ECO:0000313" key="5">
    <source>
        <dbReference type="Proteomes" id="UP000547209"/>
    </source>
</evidence>
<name>A0A7X0RQV9_9BACL</name>
<dbReference type="InterPro" id="IPR036390">
    <property type="entry name" value="WH_DNA-bd_sf"/>
</dbReference>
<organism evidence="4 5">
    <name type="scientific">Cohnella nanjingensis</name>
    <dbReference type="NCBI Taxonomy" id="1387779"/>
    <lineage>
        <taxon>Bacteria</taxon>
        <taxon>Bacillati</taxon>
        <taxon>Bacillota</taxon>
        <taxon>Bacilli</taxon>
        <taxon>Bacillales</taxon>
        <taxon>Paenibacillaceae</taxon>
        <taxon>Cohnella</taxon>
    </lineage>
</organism>
<dbReference type="SUPFAM" id="SSF46785">
    <property type="entry name" value="Winged helix' DNA-binding domain"/>
    <property type="match status" value="1"/>
</dbReference>
<keyword evidence="5" id="KW-1185">Reference proteome</keyword>
<dbReference type="Gene3D" id="1.10.10.10">
    <property type="entry name" value="Winged helix-like DNA-binding domain superfamily/Winged helix DNA-binding domain"/>
    <property type="match status" value="1"/>
</dbReference>
<dbReference type="AlphaFoldDB" id="A0A7X0RQV9"/>
<evidence type="ECO:0000256" key="1">
    <source>
        <dbReference type="ARBA" id="ARBA00023015"/>
    </source>
</evidence>
<evidence type="ECO:0000259" key="3">
    <source>
        <dbReference type="PROSITE" id="PS51000"/>
    </source>
</evidence>
<evidence type="ECO:0000313" key="4">
    <source>
        <dbReference type="EMBL" id="MBB6672044.1"/>
    </source>
</evidence>
<sequence>MKLDRLLSITMTLMNQPRVSATELAERFEVSLRTIYRDMDAINQAGIPIVSFPGSDGGYEIMSSFRIDRQVLSLDDFSAIYSALRGARSATESLNIDKLLEKIGALMPQQAGVADAANLDLDFQPTPNDKEKIGPLHEAIKQLRLVRFEYLDTKGAESERSVEPMGLFLKGYVWYLYGYCLARSDIRIFRLTRMLRLKTLSETFERRDFTLQDVERQFMSRADFAKVKAKLCFSPEAKTRVRDEFGFDRITDHPDGTLSVAAGYSSLERAVQKILSYGSQVTVLDPPELIEELKRHVRQMAVHYGIA</sequence>
<keyword evidence="1" id="KW-0805">Transcription regulation</keyword>
<dbReference type="PANTHER" id="PTHR34580">
    <property type="match status" value="1"/>
</dbReference>
<dbReference type="Pfam" id="PF13280">
    <property type="entry name" value="WYL"/>
    <property type="match status" value="1"/>
</dbReference>
<dbReference type="GO" id="GO:0003700">
    <property type="term" value="F:DNA-binding transcription factor activity"/>
    <property type="evidence" value="ECO:0007669"/>
    <property type="project" value="InterPro"/>
</dbReference>
<dbReference type="Pfam" id="PF25583">
    <property type="entry name" value="WCX"/>
    <property type="match status" value="1"/>
</dbReference>
<dbReference type="RefSeq" id="WP_185143512.1">
    <property type="nucleotide sequence ID" value="NZ_JACJVP010000024.1"/>
</dbReference>
<dbReference type="PANTHER" id="PTHR34580:SF1">
    <property type="entry name" value="PROTEIN PAFC"/>
    <property type="match status" value="1"/>
</dbReference>
<accession>A0A7X0RQV9</accession>
<dbReference type="InterPro" id="IPR013196">
    <property type="entry name" value="HTH_11"/>
</dbReference>
<dbReference type="InterPro" id="IPR026881">
    <property type="entry name" value="WYL_dom"/>
</dbReference>
<dbReference type="InterPro" id="IPR001034">
    <property type="entry name" value="DeoR_HTH"/>
</dbReference>
<dbReference type="InterPro" id="IPR057727">
    <property type="entry name" value="WCX_dom"/>
</dbReference>
<dbReference type="InterPro" id="IPR036388">
    <property type="entry name" value="WH-like_DNA-bd_sf"/>
</dbReference>
<dbReference type="InterPro" id="IPR051534">
    <property type="entry name" value="CBASS_pafABC_assoc_protein"/>
</dbReference>
<dbReference type="Pfam" id="PF08279">
    <property type="entry name" value="HTH_11"/>
    <property type="match status" value="1"/>
</dbReference>
<protein>
    <submittedName>
        <fullName evidence="4">YafY family transcriptional regulator</fullName>
    </submittedName>
</protein>
<gene>
    <name evidence="4" type="ORF">H7C19_15295</name>
</gene>
<dbReference type="InterPro" id="IPR028349">
    <property type="entry name" value="PafC-like"/>
</dbReference>
<keyword evidence="2" id="KW-0804">Transcription</keyword>
<feature type="domain" description="HTH deoR-type" evidence="3">
    <location>
        <begin position="2"/>
        <end position="57"/>
    </location>
</feature>
<dbReference type="PROSITE" id="PS51000">
    <property type="entry name" value="HTH_DEOR_2"/>
    <property type="match status" value="1"/>
</dbReference>
<reference evidence="4 5" key="1">
    <citation type="submission" date="2020-08" db="EMBL/GenBank/DDBJ databases">
        <title>Cohnella phylogeny.</title>
        <authorList>
            <person name="Dunlap C."/>
        </authorList>
    </citation>
    <scope>NUCLEOTIDE SEQUENCE [LARGE SCALE GENOMIC DNA]</scope>
    <source>
        <strain evidence="4 5">DSM 28246</strain>
    </source>
</reference>
<dbReference type="PIRSF" id="PIRSF016838">
    <property type="entry name" value="PafC"/>
    <property type="match status" value="1"/>
</dbReference>
<dbReference type="PROSITE" id="PS52050">
    <property type="entry name" value="WYL"/>
    <property type="match status" value="1"/>
</dbReference>